<dbReference type="GO" id="GO:0004869">
    <property type="term" value="F:cysteine-type endopeptidase inhibitor activity"/>
    <property type="evidence" value="ECO:0007669"/>
    <property type="project" value="InterPro"/>
</dbReference>
<dbReference type="InterPro" id="IPR000010">
    <property type="entry name" value="Cystatin_dom"/>
</dbReference>
<feature type="domain" description="BPTI/Kunitz inhibitor" evidence="7">
    <location>
        <begin position="395"/>
        <end position="447"/>
    </location>
</feature>
<feature type="domain" description="FAS1" evidence="6">
    <location>
        <begin position="280"/>
        <end position="484"/>
    </location>
</feature>
<dbReference type="PROSITE" id="PS50213">
    <property type="entry name" value="FAS1"/>
    <property type="match status" value="1"/>
</dbReference>
<evidence type="ECO:0000256" key="5">
    <source>
        <dbReference type="SAM" id="SignalP"/>
    </source>
</evidence>
<dbReference type="SUPFAM" id="SSF82153">
    <property type="entry name" value="FAS1 domain"/>
    <property type="match status" value="1"/>
</dbReference>
<dbReference type="Gene3D" id="3.10.450.10">
    <property type="match status" value="3"/>
</dbReference>
<dbReference type="SUPFAM" id="SSF57362">
    <property type="entry name" value="BPTI-like"/>
    <property type="match status" value="1"/>
</dbReference>
<dbReference type="InterPro" id="IPR002223">
    <property type="entry name" value="Kunitz_BPTI"/>
</dbReference>
<comment type="similarity">
    <text evidence="1">Belongs to the cystatin family.</text>
</comment>
<keyword evidence="3" id="KW-0722">Serine protease inhibitor</keyword>
<dbReference type="Proteomes" id="UP000789390">
    <property type="component" value="Unassembled WGS sequence"/>
</dbReference>
<evidence type="ECO:0000313" key="9">
    <source>
        <dbReference type="Proteomes" id="UP000789390"/>
    </source>
</evidence>
<evidence type="ECO:0000256" key="3">
    <source>
        <dbReference type="ARBA" id="ARBA00022900"/>
    </source>
</evidence>
<reference evidence="8" key="1">
    <citation type="submission" date="2021-11" db="EMBL/GenBank/DDBJ databases">
        <authorList>
            <person name="Schell T."/>
        </authorList>
    </citation>
    <scope>NUCLEOTIDE SEQUENCE</scope>
    <source>
        <strain evidence="8">M5</strain>
    </source>
</reference>
<dbReference type="Gene3D" id="2.30.180.10">
    <property type="entry name" value="FAS1 domain"/>
    <property type="match status" value="1"/>
</dbReference>
<dbReference type="Pfam" id="PF00014">
    <property type="entry name" value="Kunitz_BPTI"/>
    <property type="match status" value="1"/>
</dbReference>
<dbReference type="GO" id="GO:0004867">
    <property type="term" value="F:serine-type endopeptidase inhibitor activity"/>
    <property type="evidence" value="ECO:0007669"/>
    <property type="project" value="UniProtKB-KW"/>
</dbReference>
<evidence type="ECO:0000313" key="8">
    <source>
        <dbReference type="EMBL" id="CAH0100962.1"/>
    </source>
</evidence>
<dbReference type="SUPFAM" id="SSF54403">
    <property type="entry name" value="Cystatin/monellin"/>
    <property type="match status" value="3"/>
</dbReference>
<protein>
    <submittedName>
        <fullName evidence="8">Uncharacterized protein</fullName>
    </submittedName>
</protein>
<feature type="signal peptide" evidence="5">
    <location>
        <begin position="1"/>
        <end position="30"/>
    </location>
</feature>
<keyword evidence="2" id="KW-0646">Protease inhibitor</keyword>
<dbReference type="InterPro" id="IPR000782">
    <property type="entry name" value="FAS1_domain"/>
</dbReference>
<dbReference type="PANTHER" id="PTHR47364:SF2">
    <property type="entry name" value="CYSTEINE PROTEINASE INHIBITOR 5"/>
    <property type="match status" value="1"/>
</dbReference>
<keyword evidence="5" id="KW-0732">Signal</keyword>
<evidence type="ECO:0000259" key="6">
    <source>
        <dbReference type="PROSITE" id="PS50213"/>
    </source>
</evidence>
<dbReference type="Gene3D" id="4.10.410.10">
    <property type="entry name" value="Pancreatic trypsin inhibitor Kunitz domain"/>
    <property type="match status" value="1"/>
</dbReference>
<dbReference type="AlphaFoldDB" id="A0A8J2W1C4"/>
<dbReference type="FunFam" id="4.10.410.10:FF:000020">
    <property type="entry name" value="Collagen, type VI, alpha 3"/>
    <property type="match status" value="1"/>
</dbReference>
<name>A0A8J2W1C4_9CRUS</name>
<evidence type="ECO:0000256" key="4">
    <source>
        <dbReference type="ARBA" id="ARBA00023157"/>
    </source>
</evidence>
<dbReference type="InterPro" id="IPR018073">
    <property type="entry name" value="Prot_inh_cystat_CS"/>
</dbReference>
<dbReference type="InterPro" id="IPR046350">
    <property type="entry name" value="Cystatin_sf"/>
</dbReference>
<dbReference type="CDD" id="cd00042">
    <property type="entry name" value="CY"/>
    <property type="match status" value="3"/>
</dbReference>
<dbReference type="PANTHER" id="PTHR47364">
    <property type="entry name" value="CYSTEINE PROTEINASE INHIBITOR 5"/>
    <property type="match status" value="1"/>
</dbReference>
<evidence type="ECO:0000259" key="7">
    <source>
        <dbReference type="PROSITE" id="PS50279"/>
    </source>
</evidence>
<keyword evidence="9" id="KW-1185">Reference proteome</keyword>
<dbReference type="OrthoDB" id="6357437at2759"/>
<dbReference type="InterPro" id="IPR036378">
    <property type="entry name" value="FAS1_dom_sf"/>
</dbReference>
<feature type="chain" id="PRO_5035150328" evidence="5">
    <location>
        <begin position="31"/>
        <end position="664"/>
    </location>
</feature>
<dbReference type="InterPro" id="IPR036880">
    <property type="entry name" value="Kunitz_BPTI_sf"/>
</dbReference>
<accession>A0A8J2W1C4</accession>
<proteinExistence type="inferred from homology"/>
<dbReference type="SMART" id="SM00131">
    <property type="entry name" value="KU"/>
    <property type="match status" value="1"/>
</dbReference>
<dbReference type="EMBL" id="CAKKLH010000046">
    <property type="protein sequence ID" value="CAH0100962.1"/>
    <property type="molecule type" value="Genomic_DNA"/>
</dbReference>
<dbReference type="PROSITE" id="PS50279">
    <property type="entry name" value="BPTI_KUNITZ_2"/>
    <property type="match status" value="1"/>
</dbReference>
<dbReference type="PROSITE" id="PS00287">
    <property type="entry name" value="CYSTATIN"/>
    <property type="match status" value="3"/>
</dbReference>
<organism evidence="8 9">
    <name type="scientific">Daphnia galeata</name>
    <dbReference type="NCBI Taxonomy" id="27404"/>
    <lineage>
        <taxon>Eukaryota</taxon>
        <taxon>Metazoa</taxon>
        <taxon>Ecdysozoa</taxon>
        <taxon>Arthropoda</taxon>
        <taxon>Crustacea</taxon>
        <taxon>Branchiopoda</taxon>
        <taxon>Diplostraca</taxon>
        <taxon>Cladocera</taxon>
        <taxon>Anomopoda</taxon>
        <taxon>Daphniidae</taxon>
        <taxon>Daphnia</taxon>
    </lineage>
</organism>
<gene>
    <name evidence="8" type="ORF">DGAL_LOCUS3251</name>
</gene>
<dbReference type="Pfam" id="PF16845">
    <property type="entry name" value="SQAPI"/>
    <property type="match status" value="3"/>
</dbReference>
<evidence type="ECO:0000256" key="1">
    <source>
        <dbReference type="ARBA" id="ARBA00009403"/>
    </source>
</evidence>
<dbReference type="SMART" id="SM00043">
    <property type="entry name" value="CY"/>
    <property type="match status" value="3"/>
</dbReference>
<dbReference type="CDD" id="cd00109">
    <property type="entry name" value="Kunitz-type"/>
    <property type="match status" value="1"/>
</dbReference>
<evidence type="ECO:0000256" key="2">
    <source>
        <dbReference type="ARBA" id="ARBA00022690"/>
    </source>
</evidence>
<sequence>MSQLSHSSTLTAARLLLVIVALTLIDSAVSVSLSKRHVPGRPRKTAGGFSPIDVNDPNVKEIADFATTAISESSNSGPLSLIKIVKAESQIVAGRNYKLILELNSVFLAGGVNETGEETLCEVIVFHQPWTQTRKLSKSNCLPIKIFNSWTETRKIGASANCPTELIPDTRPVGLSIAGGFSLIDFNDDSVKEMADFATTRISESSNSGPLALIKIVKAESQVVAGMNYKLTLELGSAADGAVGSNLLCNVLVFHQPWTQTLELKQSSCSEPIKTETDIVTEILRAIGEREDLSRMARYLNASRDDLIKEFPLFSSDGRKLSYTLFAPNSMAFMMQTPQDAGDPLVMDADFRRTIMIRHFVRECLLPDDLGKLEKIVMADSNEVVLTRKSANELCNLPPIDGFVECEAYIPSWTFKPNLGGCESYVYGGCFKTKNVFETEEECQAACDPAVHTLTQLINETEIQQGTIQLATDFGIIYVIDRVFMSGEEVSEILRKHPSTGFGLFGLPIEMEPAVNTNEEILGKITGGFSTIDVNDAYIKEIANFATSAISRNSNSEHMRLNRIIKAESQIVAGKNFKLTLELNSAIDEEADSLLCDVVIFEQSWSSGAQARQLKQSSCLSTKTVALWNTILKQENDSNCLPNANSDTNTDNVVFPDVPVPWLK</sequence>
<keyword evidence="4" id="KW-1015">Disulfide bond</keyword>
<comment type="caution">
    <text evidence="8">The sequence shown here is derived from an EMBL/GenBank/DDBJ whole genome shotgun (WGS) entry which is preliminary data.</text>
</comment>